<feature type="transmembrane region" description="Helical" evidence="8">
    <location>
        <begin position="300"/>
        <end position="320"/>
    </location>
</feature>
<dbReference type="Pfam" id="PF13727">
    <property type="entry name" value="CoA_binding_3"/>
    <property type="match status" value="1"/>
</dbReference>
<accession>A0A1I3IG25</accession>
<keyword evidence="4 8" id="KW-0812">Transmembrane</keyword>
<name>A0A1I3IG25_9ACTN</name>
<dbReference type="Gene3D" id="3.40.50.720">
    <property type="entry name" value="NAD(P)-binding Rossmann-like Domain"/>
    <property type="match status" value="1"/>
</dbReference>
<organism evidence="10 11">
    <name type="scientific">Streptosporangium canum</name>
    <dbReference type="NCBI Taxonomy" id="324952"/>
    <lineage>
        <taxon>Bacteria</taxon>
        <taxon>Bacillati</taxon>
        <taxon>Actinomycetota</taxon>
        <taxon>Actinomycetes</taxon>
        <taxon>Streptosporangiales</taxon>
        <taxon>Streptosporangiaceae</taxon>
        <taxon>Streptosporangium</taxon>
    </lineage>
</organism>
<dbReference type="InterPro" id="IPR003362">
    <property type="entry name" value="Bact_transf"/>
</dbReference>
<dbReference type="AlphaFoldDB" id="A0A1I3IG25"/>
<dbReference type="Proteomes" id="UP000199111">
    <property type="component" value="Unassembled WGS sequence"/>
</dbReference>
<evidence type="ECO:0000256" key="4">
    <source>
        <dbReference type="ARBA" id="ARBA00022692"/>
    </source>
</evidence>
<comment type="subcellular location">
    <subcellularLocation>
        <location evidence="1">Membrane</location>
        <topology evidence="1">Multi-pass membrane protein</topology>
    </subcellularLocation>
</comment>
<evidence type="ECO:0000256" key="8">
    <source>
        <dbReference type="SAM" id="Phobius"/>
    </source>
</evidence>
<dbReference type="GO" id="GO:0016780">
    <property type="term" value="F:phosphotransferase activity, for other substituted phosphate groups"/>
    <property type="evidence" value="ECO:0007669"/>
    <property type="project" value="TreeGrafter"/>
</dbReference>
<dbReference type="PANTHER" id="PTHR30576">
    <property type="entry name" value="COLANIC BIOSYNTHESIS UDP-GLUCOSE LIPID CARRIER TRANSFERASE"/>
    <property type="match status" value="1"/>
</dbReference>
<keyword evidence="3 10" id="KW-0808">Transferase</keyword>
<dbReference type="InterPro" id="IPR017475">
    <property type="entry name" value="EPS_sugar_tfrase"/>
</dbReference>
<gene>
    <name evidence="10" type="ORF">SAMN05216275_103270</name>
</gene>
<comment type="similarity">
    <text evidence="2">Belongs to the bacterial sugar transferase family.</text>
</comment>
<sequence>MTTTSTERGARHFAAVPSGPGNGRKRSITRVLVAGDLCCALLAYQVVLGARWWWGGYVPWFEMVFSAGLVLAWPVAMSSVGAYRGRVQAGGLEEVRLVFNGGLGLSAVVAIGAYITKLMIARSIVIAMLPLAILLTLAFRRWLRRWLRRRDPAGETTHAVVVVGHRASALDLVMQLRSQPRYGMRVVAACLPGGAVLEHVPDVDGVPILGDFNNVAEVVARTSADAVAVLACPELDGVALRRLAWSLEVTDTDLFVAPSLMDVAGPRISVRPVAGMTLLHVDHPSFGGINQIVKNVFDRVMAAAVLTVLALPMLMISAAVRATSEGPVMFRQTRVGLGGREFQIFKFRTMVNGADRLGDTGFEAALLKVRDDPRVTRVGTFLRRYSLDELPQLINVVRGEMSLVGPRPLVPAEFAFYGADIDRRLVVRPGMTGLWQVSGRSDLSWEERMRMDLRYVENWSLALDLQLLWKTWGAVVRARGAY</sequence>
<keyword evidence="6 8" id="KW-0472">Membrane</keyword>
<keyword evidence="11" id="KW-1185">Reference proteome</keyword>
<keyword evidence="5 8" id="KW-1133">Transmembrane helix</keyword>
<proteinExistence type="inferred from homology"/>
<dbReference type="GO" id="GO:0016020">
    <property type="term" value="C:membrane"/>
    <property type="evidence" value="ECO:0007669"/>
    <property type="project" value="UniProtKB-SubCell"/>
</dbReference>
<feature type="domain" description="Bacterial sugar transferase" evidence="9">
    <location>
        <begin position="294"/>
        <end position="476"/>
    </location>
</feature>
<dbReference type="Pfam" id="PF02397">
    <property type="entry name" value="Bac_transf"/>
    <property type="match status" value="1"/>
</dbReference>
<evidence type="ECO:0000256" key="5">
    <source>
        <dbReference type="ARBA" id="ARBA00022989"/>
    </source>
</evidence>
<reference evidence="11" key="1">
    <citation type="submission" date="2016-10" db="EMBL/GenBank/DDBJ databases">
        <authorList>
            <person name="Varghese N."/>
            <person name="Submissions S."/>
        </authorList>
    </citation>
    <scope>NUCLEOTIDE SEQUENCE [LARGE SCALE GENOMIC DNA]</scope>
    <source>
        <strain evidence="11">CGMCC 4.2126</strain>
    </source>
</reference>
<feature type="region of interest" description="Disordered" evidence="7">
    <location>
        <begin position="1"/>
        <end position="23"/>
    </location>
</feature>
<evidence type="ECO:0000259" key="9">
    <source>
        <dbReference type="Pfam" id="PF02397"/>
    </source>
</evidence>
<evidence type="ECO:0000313" key="11">
    <source>
        <dbReference type="Proteomes" id="UP000199111"/>
    </source>
</evidence>
<feature type="transmembrane region" description="Helical" evidence="8">
    <location>
        <begin position="95"/>
        <end position="114"/>
    </location>
</feature>
<dbReference type="EMBL" id="FOQY01000003">
    <property type="protein sequence ID" value="SFI46753.1"/>
    <property type="molecule type" value="Genomic_DNA"/>
</dbReference>
<evidence type="ECO:0000256" key="7">
    <source>
        <dbReference type="SAM" id="MobiDB-lite"/>
    </source>
</evidence>
<protein>
    <submittedName>
        <fullName evidence="10">Exopolysaccharide biosynthesis polyprenyl glycosylphosphotransferase</fullName>
    </submittedName>
</protein>
<feature type="transmembrane region" description="Helical" evidence="8">
    <location>
        <begin position="120"/>
        <end position="139"/>
    </location>
</feature>
<feature type="transmembrane region" description="Helical" evidence="8">
    <location>
        <begin position="60"/>
        <end position="83"/>
    </location>
</feature>
<evidence type="ECO:0000256" key="2">
    <source>
        <dbReference type="ARBA" id="ARBA00006464"/>
    </source>
</evidence>
<dbReference type="NCBIfam" id="TIGR03025">
    <property type="entry name" value="EPS_sugtrans"/>
    <property type="match status" value="1"/>
</dbReference>
<evidence type="ECO:0000313" key="10">
    <source>
        <dbReference type="EMBL" id="SFI46753.1"/>
    </source>
</evidence>
<evidence type="ECO:0000256" key="1">
    <source>
        <dbReference type="ARBA" id="ARBA00004141"/>
    </source>
</evidence>
<evidence type="ECO:0000256" key="3">
    <source>
        <dbReference type="ARBA" id="ARBA00022679"/>
    </source>
</evidence>
<dbReference type="PANTHER" id="PTHR30576:SF10">
    <property type="entry name" value="SLL5057 PROTEIN"/>
    <property type="match status" value="1"/>
</dbReference>
<evidence type="ECO:0000256" key="6">
    <source>
        <dbReference type="ARBA" id="ARBA00023136"/>
    </source>
</evidence>
<feature type="transmembrane region" description="Helical" evidence="8">
    <location>
        <begin position="31"/>
        <end position="54"/>
    </location>
</feature>